<feature type="compositionally biased region" description="Basic and acidic residues" evidence="5">
    <location>
        <begin position="219"/>
        <end position="239"/>
    </location>
</feature>
<sequence length="1005" mass="112858">MDEASTSYRDHPSIVRGSQESVSSRNHHLGGRENYSTAADVPSDRSHVSTASRVRRYYHHPDDDRSFFFSRTQNAQSYDEGSCNDRELRTREMEVFHACTGSVRSNRSARSRTSSIRSHRMIRGSNASRRDPVTMDVPGMSIMSVVFEGSNVAFCCYNEDRNEILMENCQASGYETQSLVERFLQAAQPTLVLVSTRIINNAPLLQMVTTAPLPLAKDEARIDGGKNNESKESSQKDKFAPSASTIPYRVMKSGSYDLRGCRANILQKLRVTSLSKEPSTGRAGSERLYQTSDPTRQFPSSSAPEESTAFEPSRYHYLAAVIDFDSKALVKALGSLLSYLETSVFQLDGGIIRVNRIVEAKISDCMIISSTTFAALNIFAEETHPLIGKKHGNSKEGFSLYSLLDRTSSKGGRKLLKNWMLKPLNNLEAINTRLDCIELFLKPTLQATARVLCSLLKKVGPVDSIIIRMQKCTTKPRDFLMLNSSLYAMISLSNVIRNDILTTIHSIPDLSTRRCFNFFSNLLEEFNSQSMLRLRERISAVVDEEATMTRDLQSQTVAIRYGFDEQLDAWRDQYEDLDRTLEGVGKVLYQQYPQLDGLDVMFMPQIGFLVGLRQELVKLAEVQLPHDFEHIFDEEGLVFFKCSEMRELDEEIGDLDGIIKDTENTILSELEDDILDCEKELQECFNAISTLDCLLSLTECAADLGFTRPQMIDANSADNQSKSHVIYAKEARHPLLEVISDRQFVPNDIRMDEQDRIIVVTGPNYSGKSCYLRQIGLLVYMAHIGSFVPASQAAIAITDQIFARFSSVETWSRPQSGYQQECTEVASVFQKATSKSLVLLDEVGKGTHPASGIAILGATLKKLGRMRCNTACSTHFLELFTMDILKDKENGICARKMTVLLPDEKDNDNVVPLFKLEDGVALSSAGLACAKHAGVENDVIERAREIIDMMRKNEPIKPLPELTREPSFSEEEIDLLLHFTSIEDWETASEDDLRLLIQKVSKMDP</sequence>
<dbReference type="InterPro" id="IPR007696">
    <property type="entry name" value="DNA_mismatch_repair_MutS_core"/>
</dbReference>
<evidence type="ECO:0000256" key="2">
    <source>
        <dbReference type="ARBA" id="ARBA00022741"/>
    </source>
</evidence>
<feature type="coiled-coil region" evidence="4">
    <location>
        <begin position="645"/>
        <end position="687"/>
    </location>
</feature>
<dbReference type="Pfam" id="PF00488">
    <property type="entry name" value="MutS_V"/>
    <property type="match status" value="1"/>
</dbReference>
<feature type="domain" description="DNA mismatch repair proteins mutS family" evidence="6">
    <location>
        <begin position="836"/>
        <end position="852"/>
    </location>
</feature>
<reference evidence="7" key="2">
    <citation type="submission" date="2021-04" db="EMBL/GenBank/DDBJ databases">
        <authorList>
            <person name="Podell S."/>
        </authorList>
    </citation>
    <scope>NUCLEOTIDE SEQUENCE</scope>
    <source>
        <strain evidence="7">Hildebrandi</strain>
    </source>
</reference>
<protein>
    <submittedName>
        <fullName evidence="7">DNA mismatch repair protein MutS</fullName>
    </submittedName>
</protein>
<reference evidence="7" key="1">
    <citation type="journal article" date="2021" name="Sci. Rep.">
        <title>Diploid genomic architecture of Nitzschia inconspicua, an elite biomass production diatom.</title>
        <authorList>
            <person name="Oliver A."/>
            <person name="Podell S."/>
            <person name="Pinowska A."/>
            <person name="Traller J.C."/>
            <person name="Smith S.R."/>
            <person name="McClure R."/>
            <person name="Beliaev A."/>
            <person name="Bohutskyi P."/>
            <person name="Hill E.A."/>
            <person name="Rabines A."/>
            <person name="Zheng H."/>
            <person name="Allen L.Z."/>
            <person name="Kuo A."/>
            <person name="Grigoriev I.V."/>
            <person name="Allen A.E."/>
            <person name="Hazlebeck D."/>
            <person name="Allen E.E."/>
        </authorList>
    </citation>
    <scope>NUCLEOTIDE SEQUENCE</scope>
    <source>
        <strain evidence="7">Hildebrandi</strain>
    </source>
</reference>
<gene>
    <name evidence="7" type="ORF">IV203_026648</name>
</gene>
<accession>A0A9K3LKI9</accession>
<dbReference type="GO" id="GO:0005524">
    <property type="term" value="F:ATP binding"/>
    <property type="evidence" value="ECO:0007669"/>
    <property type="project" value="UniProtKB-KW"/>
</dbReference>
<evidence type="ECO:0000313" key="8">
    <source>
        <dbReference type="Proteomes" id="UP000693970"/>
    </source>
</evidence>
<evidence type="ECO:0000259" key="6">
    <source>
        <dbReference type="PROSITE" id="PS00486"/>
    </source>
</evidence>
<keyword evidence="8" id="KW-1185">Reference proteome</keyword>
<evidence type="ECO:0000256" key="5">
    <source>
        <dbReference type="SAM" id="MobiDB-lite"/>
    </source>
</evidence>
<dbReference type="GO" id="GO:0030983">
    <property type="term" value="F:mismatched DNA binding"/>
    <property type="evidence" value="ECO:0007669"/>
    <property type="project" value="InterPro"/>
</dbReference>
<name>A0A9K3LKI9_9STRA</name>
<organism evidence="7 8">
    <name type="scientific">Nitzschia inconspicua</name>
    <dbReference type="NCBI Taxonomy" id="303405"/>
    <lineage>
        <taxon>Eukaryota</taxon>
        <taxon>Sar</taxon>
        <taxon>Stramenopiles</taxon>
        <taxon>Ochrophyta</taxon>
        <taxon>Bacillariophyta</taxon>
        <taxon>Bacillariophyceae</taxon>
        <taxon>Bacillariophycidae</taxon>
        <taxon>Bacillariales</taxon>
        <taxon>Bacillariaceae</taxon>
        <taxon>Nitzschia</taxon>
    </lineage>
</organism>
<keyword evidence="2" id="KW-0547">Nucleotide-binding</keyword>
<dbReference type="InterPro" id="IPR000432">
    <property type="entry name" value="DNA_mismatch_repair_MutS_C"/>
</dbReference>
<dbReference type="EMBL" id="JAGRRH010000010">
    <property type="protein sequence ID" value="KAG7363288.1"/>
    <property type="molecule type" value="Genomic_DNA"/>
</dbReference>
<dbReference type="GO" id="GO:0006298">
    <property type="term" value="P:mismatch repair"/>
    <property type="evidence" value="ECO:0007669"/>
    <property type="project" value="InterPro"/>
</dbReference>
<evidence type="ECO:0000256" key="1">
    <source>
        <dbReference type="ARBA" id="ARBA00006271"/>
    </source>
</evidence>
<dbReference type="GO" id="GO:0140664">
    <property type="term" value="F:ATP-dependent DNA damage sensor activity"/>
    <property type="evidence" value="ECO:0007669"/>
    <property type="project" value="InterPro"/>
</dbReference>
<dbReference type="GO" id="GO:0051026">
    <property type="term" value="P:chiasma assembly"/>
    <property type="evidence" value="ECO:0007669"/>
    <property type="project" value="TreeGrafter"/>
</dbReference>
<dbReference type="PANTHER" id="PTHR11361">
    <property type="entry name" value="DNA MISMATCH REPAIR PROTEIN MUTS FAMILY MEMBER"/>
    <property type="match status" value="1"/>
</dbReference>
<comment type="caution">
    <text evidence="7">The sequence shown here is derived from an EMBL/GenBank/DDBJ whole genome shotgun (WGS) entry which is preliminary data.</text>
</comment>
<feature type="region of interest" description="Disordered" evidence="5">
    <location>
        <begin position="276"/>
        <end position="307"/>
    </location>
</feature>
<dbReference type="PANTHER" id="PTHR11361:SF20">
    <property type="entry name" value="MUTS PROTEIN HOMOLOG 5"/>
    <property type="match status" value="1"/>
</dbReference>
<dbReference type="GO" id="GO:0005634">
    <property type="term" value="C:nucleus"/>
    <property type="evidence" value="ECO:0007669"/>
    <property type="project" value="TreeGrafter"/>
</dbReference>
<dbReference type="SMART" id="SM00534">
    <property type="entry name" value="MUTSac"/>
    <property type="match status" value="1"/>
</dbReference>
<evidence type="ECO:0000256" key="4">
    <source>
        <dbReference type="SAM" id="Coils"/>
    </source>
</evidence>
<dbReference type="PROSITE" id="PS00486">
    <property type="entry name" value="DNA_MISMATCH_REPAIR_2"/>
    <property type="match status" value="1"/>
</dbReference>
<comment type="similarity">
    <text evidence="1">Belongs to the DNA mismatch repair MutS family.</text>
</comment>
<dbReference type="Proteomes" id="UP000693970">
    <property type="component" value="Unassembled WGS sequence"/>
</dbReference>
<keyword evidence="4" id="KW-0175">Coiled coil</keyword>
<keyword evidence="3" id="KW-0067">ATP-binding</keyword>
<feature type="compositionally biased region" description="Polar residues" evidence="5">
    <location>
        <begin position="288"/>
        <end position="305"/>
    </location>
</feature>
<evidence type="ECO:0000256" key="3">
    <source>
        <dbReference type="ARBA" id="ARBA00022840"/>
    </source>
</evidence>
<dbReference type="SMART" id="SM00533">
    <property type="entry name" value="MUTSd"/>
    <property type="match status" value="1"/>
</dbReference>
<dbReference type="AlphaFoldDB" id="A0A9K3LKI9"/>
<feature type="region of interest" description="Disordered" evidence="5">
    <location>
        <begin position="219"/>
        <end position="240"/>
    </location>
</feature>
<dbReference type="InterPro" id="IPR045076">
    <property type="entry name" value="MutS"/>
</dbReference>
<proteinExistence type="inferred from homology"/>
<evidence type="ECO:0000313" key="7">
    <source>
        <dbReference type="EMBL" id="KAG7363288.1"/>
    </source>
</evidence>
<dbReference type="Pfam" id="PF05192">
    <property type="entry name" value="MutS_III"/>
    <property type="match status" value="1"/>
</dbReference>
<dbReference type="OrthoDB" id="29596at2759"/>
<feature type="region of interest" description="Disordered" evidence="5">
    <location>
        <begin position="1"/>
        <end position="55"/>
    </location>
</feature>